<dbReference type="Gene3D" id="3.40.50.10320">
    <property type="entry name" value="LmbE-like"/>
    <property type="match status" value="1"/>
</dbReference>
<evidence type="ECO:0008006" key="3">
    <source>
        <dbReference type="Google" id="ProtNLM"/>
    </source>
</evidence>
<protein>
    <recommendedName>
        <fullName evidence="3">PIG-L family deacetylase</fullName>
    </recommendedName>
</protein>
<evidence type="ECO:0000313" key="1">
    <source>
        <dbReference type="EMBL" id="BDU51113.1"/>
    </source>
</evidence>
<dbReference type="InterPro" id="IPR024078">
    <property type="entry name" value="LmbE-like_dom_sf"/>
</dbReference>
<accession>A0AAU9DFW5</accession>
<dbReference type="Pfam" id="PF02585">
    <property type="entry name" value="PIG-L"/>
    <property type="match status" value="1"/>
</dbReference>
<gene>
    <name evidence="1" type="ORF">HLVA_16820</name>
</gene>
<organism evidence="1 2">
    <name type="scientific">Haliovirga abyssi</name>
    <dbReference type="NCBI Taxonomy" id="2996794"/>
    <lineage>
        <taxon>Bacteria</taxon>
        <taxon>Fusobacteriati</taxon>
        <taxon>Fusobacteriota</taxon>
        <taxon>Fusobacteriia</taxon>
        <taxon>Fusobacteriales</taxon>
        <taxon>Haliovirgaceae</taxon>
        <taxon>Haliovirga</taxon>
    </lineage>
</organism>
<dbReference type="SUPFAM" id="SSF102588">
    <property type="entry name" value="LmbE-like"/>
    <property type="match status" value="1"/>
</dbReference>
<name>A0AAU9DFW5_9FUSO</name>
<dbReference type="InterPro" id="IPR003737">
    <property type="entry name" value="GlcNAc_PI_deacetylase-related"/>
</dbReference>
<reference evidence="1 2" key="1">
    <citation type="submission" date="2022-11" db="EMBL/GenBank/DDBJ databases">
        <title>Haliovirga abyssi gen. nov., sp. nov., a mesophilic fermentative bacterium isolated from the Iheya North hydrothermal field and the proposal of Haliovirgaceae fam. nov.</title>
        <authorList>
            <person name="Miyazaki U."/>
            <person name="Tame A."/>
            <person name="Miyazaki J."/>
            <person name="Takai K."/>
            <person name="Sawayama S."/>
            <person name="Kitajima M."/>
            <person name="Okamoto A."/>
            <person name="Nakagawa S."/>
        </authorList>
    </citation>
    <scope>NUCLEOTIDE SEQUENCE [LARGE SCALE GENOMIC DNA]</scope>
    <source>
        <strain evidence="1 2">IC12</strain>
    </source>
</reference>
<dbReference type="Proteomes" id="UP001321582">
    <property type="component" value="Chromosome"/>
</dbReference>
<dbReference type="KEGG" id="haby:HLVA_16820"/>
<dbReference type="EMBL" id="AP027059">
    <property type="protein sequence ID" value="BDU51113.1"/>
    <property type="molecule type" value="Genomic_DNA"/>
</dbReference>
<evidence type="ECO:0000313" key="2">
    <source>
        <dbReference type="Proteomes" id="UP001321582"/>
    </source>
</evidence>
<dbReference type="RefSeq" id="WP_307903954.1">
    <property type="nucleotide sequence ID" value="NZ_AP027059.1"/>
</dbReference>
<sequence>MENIIIFAPHPDDDIINNSLMMKNELKKGNNITIVYTTQGAKNSEKRYIKARRVAIKKTIKKYFKIPLKNLIFLKYEDTTLYKIEEAKKLFKDINEILKKIKPNKIFIPTYEGGHIDHDVTNFIVMKAIEKLKLKSEIFEYPTYNNYMNLKRFYLFFMREFLKNLKLDNTKYQLPKEFIPYNNKKPKLINIKSSKKDLELKSEVILNYHRLSEIFMKRDVKLNKTERGTDLYIKKREYNYNKPPHSSFPVPLGIVLANKVKFKEFKNMVKYMEKEIENERDDKKI</sequence>
<dbReference type="AlphaFoldDB" id="A0AAU9DFW5"/>
<proteinExistence type="predicted"/>
<keyword evidence="2" id="KW-1185">Reference proteome</keyword>